<organism evidence="1 2">
    <name type="scientific">Halocaridina rubra</name>
    <name type="common">Hawaiian red shrimp</name>
    <dbReference type="NCBI Taxonomy" id="373956"/>
    <lineage>
        <taxon>Eukaryota</taxon>
        <taxon>Metazoa</taxon>
        <taxon>Ecdysozoa</taxon>
        <taxon>Arthropoda</taxon>
        <taxon>Crustacea</taxon>
        <taxon>Multicrustacea</taxon>
        <taxon>Malacostraca</taxon>
        <taxon>Eumalacostraca</taxon>
        <taxon>Eucarida</taxon>
        <taxon>Decapoda</taxon>
        <taxon>Pleocyemata</taxon>
        <taxon>Caridea</taxon>
        <taxon>Atyoidea</taxon>
        <taxon>Atyidae</taxon>
        <taxon>Halocaridina</taxon>
    </lineage>
</organism>
<comment type="caution">
    <text evidence="1">The sequence shown here is derived from an EMBL/GenBank/DDBJ whole genome shotgun (WGS) entry which is preliminary data.</text>
</comment>
<name>A0AAN8X2J0_HALRR</name>
<evidence type="ECO:0000313" key="1">
    <source>
        <dbReference type="EMBL" id="KAK7076801.1"/>
    </source>
</evidence>
<dbReference type="EMBL" id="JAXCGZ010009548">
    <property type="protein sequence ID" value="KAK7076801.1"/>
    <property type="molecule type" value="Genomic_DNA"/>
</dbReference>
<evidence type="ECO:0000313" key="2">
    <source>
        <dbReference type="Proteomes" id="UP001381693"/>
    </source>
</evidence>
<keyword evidence="2" id="KW-1185">Reference proteome</keyword>
<sequence length="106" mass="12195">VCDKNIRSLTQQDVQDIFKDSSITSHTQQKISNILSSVLKSPLDCTQVHSRALCRRCFRLVDELDEVQQRSIVIKSTIEGWYNRSLLKRLKIPTTADIHIGKEDKI</sequence>
<reference evidence="1 2" key="1">
    <citation type="submission" date="2023-11" db="EMBL/GenBank/DDBJ databases">
        <title>Halocaridina rubra genome assembly.</title>
        <authorList>
            <person name="Smith C."/>
        </authorList>
    </citation>
    <scope>NUCLEOTIDE SEQUENCE [LARGE SCALE GENOMIC DNA]</scope>
    <source>
        <strain evidence="1">EP-1</strain>
        <tissue evidence="1">Whole</tissue>
    </source>
</reference>
<gene>
    <name evidence="1" type="ORF">SK128_008115</name>
</gene>
<protein>
    <submittedName>
        <fullName evidence="1">Uncharacterized protein</fullName>
    </submittedName>
</protein>
<accession>A0AAN8X2J0</accession>
<dbReference type="Proteomes" id="UP001381693">
    <property type="component" value="Unassembled WGS sequence"/>
</dbReference>
<feature type="non-terminal residue" evidence="1">
    <location>
        <position position="1"/>
    </location>
</feature>
<dbReference type="AlphaFoldDB" id="A0AAN8X2J0"/>
<proteinExistence type="predicted"/>